<dbReference type="Pfam" id="PF18052">
    <property type="entry name" value="Rx_N"/>
    <property type="match status" value="1"/>
</dbReference>
<keyword evidence="4" id="KW-0175">Coiled coil</keyword>
<dbReference type="SUPFAM" id="SSF52058">
    <property type="entry name" value="L domain-like"/>
    <property type="match status" value="1"/>
</dbReference>
<dbReference type="InterPro" id="IPR038005">
    <property type="entry name" value="RX-like_CC"/>
</dbReference>
<dbReference type="FunFam" id="3.40.50.300:FF:001091">
    <property type="entry name" value="Probable disease resistance protein At1g61300"/>
    <property type="match status" value="1"/>
</dbReference>
<evidence type="ECO:0000313" key="8">
    <source>
        <dbReference type="Proteomes" id="UP000322667"/>
    </source>
</evidence>
<protein>
    <recommendedName>
        <fullName evidence="9">NB-ARC domain-containing protein</fullName>
    </recommendedName>
</protein>
<dbReference type="FunFam" id="1.10.8.430:FF:000003">
    <property type="entry name" value="Probable disease resistance protein At5g66910"/>
    <property type="match status" value="1"/>
</dbReference>
<dbReference type="Gene3D" id="3.80.10.10">
    <property type="entry name" value="Ribonuclease Inhibitor"/>
    <property type="match status" value="1"/>
</dbReference>
<dbReference type="InterPro" id="IPR027417">
    <property type="entry name" value="P-loop_NTPase"/>
</dbReference>
<dbReference type="PANTHER" id="PTHR23155">
    <property type="entry name" value="DISEASE RESISTANCE PROTEIN RP"/>
    <property type="match status" value="1"/>
</dbReference>
<sequence>MAGAIVFLAVERISDLLIHEAVFLKDVKDQVESLKAELKRMECFLKDADRNPDEDERFRNRVSEIRDLAYDAEDVIESFILECAHQGGFQGIVKRFTSIFTKPFHLHKTGVQVKAIQIKLKNISKSLPAYEISGEGEGSSSISRVQQQLRRTFSHVEEENVISLGVSIKDVLAQLMTEDDRPHAVVSIVGMGGIGKTTLARTVYKHIDVRRHFDCLAWVSIAQQCKPREVLLDVLMKVQHERASIDNLNENQLVKRLSNVLKEKQYLIVFDDIWRSEDWDILKPAFPRGKKGSKFLFTTRNKNVALVADPCNSPIELPFLTDDESWKLFRSKAFPRNKIGSHACLEEFEKFGRQMVKKCGGLPLAIVVLGGLLATKHSLVQWEMVHRNIFNGHLRGFQHDHQYHAVHGILALSYYDLPYHLKPCFLYLKGFIPPSLESSEILMEDIGEQFLEELINRSLVQVVKRDYTGINRGEILGNCSPPLTELNVTLVEFMLRRIAIPPSKRHVSLKGEHLKLRSLLLFQNAELIKLHISECKNFKFLRVLNLVRRDVDKWHLKIQGNQIILPHTTGQLKSLHTLYLQWGSKLVIPNVLFKLERSKSWMKEALQWRSRFCSNNVETLKYIVVDKKLIENNMVLRLTNIQRLGIVFNRLKDVKPILMLLINLHRLRSLWNLELLPQCHHLSKLELRGEIKEDLCPSHHVSKFLPPNIVKLALCSSKMIHDPMGVLKNLPCLRILRLRDNAYVGTKMICSIHGFPQLDSLEMISLRELKEWEIEKCAMSRLRSLHLNDIYNLKMIPERLRYIITLQELKLTDMRRSLEEKIQVKNETKGEDFYKVRHIPSIQIR</sequence>
<dbReference type="PANTHER" id="PTHR23155:SF1185">
    <property type="entry name" value="DISEASE RESISTANCE RPP8-LIKE PROTEIN 3-RELATED"/>
    <property type="match status" value="1"/>
</dbReference>
<dbReference type="InterPro" id="IPR044974">
    <property type="entry name" value="Disease_R_plants"/>
</dbReference>
<organism evidence="7 8">
    <name type="scientific">Gossypium tomentosum</name>
    <name type="common">Hawaiian cotton</name>
    <name type="synonym">Gossypium sandvicense</name>
    <dbReference type="NCBI Taxonomy" id="34277"/>
    <lineage>
        <taxon>Eukaryota</taxon>
        <taxon>Viridiplantae</taxon>
        <taxon>Streptophyta</taxon>
        <taxon>Embryophyta</taxon>
        <taxon>Tracheophyta</taxon>
        <taxon>Spermatophyta</taxon>
        <taxon>Magnoliopsida</taxon>
        <taxon>eudicotyledons</taxon>
        <taxon>Gunneridae</taxon>
        <taxon>Pentapetalae</taxon>
        <taxon>rosids</taxon>
        <taxon>malvids</taxon>
        <taxon>Malvales</taxon>
        <taxon>Malvaceae</taxon>
        <taxon>Malvoideae</taxon>
        <taxon>Gossypium</taxon>
    </lineage>
</organism>
<proteinExistence type="predicted"/>
<gene>
    <name evidence="7" type="ORF">ES332_A10G272000v1</name>
</gene>
<dbReference type="EMBL" id="CM017619">
    <property type="protein sequence ID" value="TYI08078.1"/>
    <property type="molecule type" value="Genomic_DNA"/>
</dbReference>
<name>A0A5D2NVH2_GOSTO</name>
<evidence type="ECO:0000256" key="2">
    <source>
        <dbReference type="ARBA" id="ARBA00022741"/>
    </source>
</evidence>
<dbReference type="Gene3D" id="3.40.50.300">
    <property type="entry name" value="P-loop containing nucleotide triphosphate hydrolases"/>
    <property type="match status" value="1"/>
</dbReference>
<evidence type="ECO:0000256" key="4">
    <source>
        <dbReference type="SAM" id="Coils"/>
    </source>
</evidence>
<keyword evidence="2" id="KW-0547">Nucleotide-binding</keyword>
<dbReference type="GO" id="GO:0098542">
    <property type="term" value="P:defense response to other organism"/>
    <property type="evidence" value="ECO:0007669"/>
    <property type="project" value="TreeGrafter"/>
</dbReference>
<dbReference type="CDD" id="cd14798">
    <property type="entry name" value="RX-CC_like"/>
    <property type="match status" value="1"/>
</dbReference>
<evidence type="ECO:0000259" key="5">
    <source>
        <dbReference type="Pfam" id="PF00931"/>
    </source>
</evidence>
<keyword evidence="8" id="KW-1185">Reference proteome</keyword>
<dbReference type="Proteomes" id="UP000322667">
    <property type="component" value="Chromosome A10"/>
</dbReference>
<feature type="coiled-coil region" evidence="4">
    <location>
        <begin position="24"/>
        <end position="51"/>
    </location>
</feature>
<dbReference type="Pfam" id="PF00931">
    <property type="entry name" value="NB-ARC"/>
    <property type="match status" value="1"/>
</dbReference>
<evidence type="ECO:0008006" key="9">
    <source>
        <dbReference type="Google" id="ProtNLM"/>
    </source>
</evidence>
<dbReference type="Gene3D" id="1.20.5.4130">
    <property type="match status" value="1"/>
</dbReference>
<reference evidence="7 8" key="1">
    <citation type="submission" date="2019-07" db="EMBL/GenBank/DDBJ databases">
        <title>WGS assembly of Gossypium tomentosum.</title>
        <authorList>
            <person name="Chen Z.J."/>
            <person name="Sreedasyam A."/>
            <person name="Ando A."/>
            <person name="Song Q."/>
            <person name="De L."/>
            <person name="Hulse-Kemp A."/>
            <person name="Ding M."/>
            <person name="Ye W."/>
            <person name="Kirkbride R."/>
            <person name="Jenkins J."/>
            <person name="Plott C."/>
            <person name="Lovell J."/>
            <person name="Lin Y.-M."/>
            <person name="Vaughn R."/>
            <person name="Liu B."/>
            <person name="Li W."/>
            <person name="Simpson S."/>
            <person name="Scheffler B."/>
            <person name="Saski C."/>
            <person name="Grover C."/>
            <person name="Hu G."/>
            <person name="Conover J."/>
            <person name="Carlson J."/>
            <person name="Shu S."/>
            <person name="Boston L."/>
            <person name="Williams M."/>
            <person name="Peterson D."/>
            <person name="Mcgee K."/>
            <person name="Jones D."/>
            <person name="Wendel J."/>
            <person name="Stelly D."/>
            <person name="Grimwood J."/>
            <person name="Schmutz J."/>
        </authorList>
    </citation>
    <scope>NUCLEOTIDE SEQUENCE [LARGE SCALE GENOMIC DNA]</scope>
    <source>
        <strain evidence="7">7179.01</strain>
    </source>
</reference>
<evidence type="ECO:0000256" key="3">
    <source>
        <dbReference type="ARBA" id="ARBA00022821"/>
    </source>
</evidence>
<dbReference type="GO" id="GO:0043531">
    <property type="term" value="F:ADP binding"/>
    <property type="evidence" value="ECO:0007669"/>
    <property type="project" value="InterPro"/>
</dbReference>
<keyword evidence="3" id="KW-0611">Plant defense</keyword>
<dbReference type="AlphaFoldDB" id="A0A5D2NVH2"/>
<dbReference type="InterPro" id="IPR032675">
    <property type="entry name" value="LRR_dom_sf"/>
</dbReference>
<dbReference type="InterPro" id="IPR042197">
    <property type="entry name" value="Apaf_helical"/>
</dbReference>
<dbReference type="InterPro" id="IPR041118">
    <property type="entry name" value="Rx_N"/>
</dbReference>
<evidence type="ECO:0000259" key="6">
    <source>
        <dbReference type="Pfam" id="PF18052"/>
    </source>
</evidence>
<dbReference type="InterPro" id="IPR002182">
    <property type="entry name" value="NB-ARC"/>
</dbReference>
<dbReference type="PRINTS" id="PR00364">
    <property type="entry name" value="DISEASERSIST"/>
</dbReference>
<evidence type="ECO:0000256" key="1">
    <source>
        <dbReference type="ARBA" id="ARBA00022737"/>
    </source>
</evidence>
<keyword evidence="1" id="KW-0677">Repeat</keyword>
<dbReference type="Gene3D" id="1.10.8.430">
    <property type="entry name" value="Helical domain of apoptotic protease-activating factors"/>
    <property type="match status" value="1"/>
</dbReference>
<accession>A0A5D2NVH2</accession>
<dbReference type="SUPFAM" id="SSF52540">
    <property type="entry name" value="P-loop containing nucleoside triphosphate hydrolases"/>
    <property type="match status" value="1"/>
</dbReference>
<feature type="domain" description="Disease resistance N-terminal" evidence="6">
    <location>
        <begin position="6"/>
        <end position="87"/>
    </location>
</feature>
<evidence type="ECO:0000313" key="7">
    <source>
        <dbReference type="EMBL" id="TYI08078.1"/>
    </source>
</evidence>
<feature type="domain" description="NB-ARC" evidence="5">
    <location>
        <begin position="168"/>
        <end position="337"/>
    </location>
</feature>